<evidence type="ECO:0000256" key="4">
    <source>
        <dbReference type="ARBA" id="ARBA00022475"/>
    </source>
</evidence>
<proteinExistence type="inferred from homology"/>
<keyword evidence="4" id="KW-1003">Cell membrane</keyword>
<keyword evidence="3" id="KW-0813">Transport</keyword>
<evidence type="ECO:0000256" key="13">
    <source>
        <dbReference type="ARBA" id="ARBA00023288"/>
    </source>
</evidence>
<dbReference type="SUPFAM" id="SSF81464">
    <property type="entry name" value="Cytochrome c oxidase subunit II-like, transmembrane region"/>
    <property type="match status" value="1"/>
</dbReference>
<keyword evidence="6 15" id="KW-0812">Transmembrane</keyword>
<dbReference type="InterPro" id="IPR006333">
    <property type="entry name" value="Cyt_o_ubiquinol_oxidase_su2"/>
</dbReference>
<evidence type="ECO:0000259" key="17">
    <source>
        <dbReference type="PROSITE" id="PS50999"/>
    </source>
</evidence>
<feature type="domain" description="Cytochrome oxidase subunit II transmembrane region profile" evidence="17">
    <location>
        <begin position="24"/>
        <end position="121"/>
    </location>
</feature>
<dbReference type="InterPro" id="IPR034227">
    <property type="entry name" value="CuRO_UO_II"/>
</dbReference>
<dbReference type="AlphaFoldDB" id="A0A1H0F3Z8"/>
<evidence type="ECO:0000256" key="3">
    <source>
        <dbReference type="ARBA" id="ARBA00022448"/>
    </source>
</evidence>
<dbReference type="InterPro" id="IPR008972">
    <property type="entry name" value="Cupredoxin"/>
</dbReference>
<comment type="subcellular location">
    <subcellularLocation>
        <location evidence="1">Cell membrane</location>
        <topology evidence="1">Multi-pass membrane protein</topology>
    </subcellularLocation>
</comment>
<feature type="transmembrane region" description="Helical" evidence="15">
    <location>
        <begin position="46"/>
        <end position="70"/>
    </location>
</feature>
<dbReference type="RefSeq" id="WP_090670500.1">
    <property type="nucleotide sequence ID" value="NZ_FNIT01000002.1"/>
</dbReference>
<keyword evidence="12" id="KW-0564">Palmitate</keyword>
<dbReference type="InterPro" id="IPR011759">
    <property type="entry name" value="Cyt_c_oxidase_su2_TM_dom"/>
</dbReference>
<evidence type="ECO:0000256" key="1">
    <source>
        <dbReference type="ARBA" id="ARBA00004651"/>
    </source>
</evidence>
<dbReference type="InterPro" id="IPR010514">
    <property type="entry name" value="COX_ARM"/>
</dbReference>
<evidence type="ECO:0000256" key="5">
    <source>
        <dbReference type="ARBA" id="ARBA00022660"/>
    </source>
</evidence>
<dbReference type="GO" id="GO:0005886">
    <property type="term" value="C:plasma membrane"/>
    <property type="evidence" value="ECO:0007669"/>
    <property type="project" value="UniProtKB-SubCell"/>
</dbReference>
<feature type="transmembrane region" description="Helical" evidence="15">
    <location>
        <begin position="91"/>
        <end position="112"/>
    </location>
</feature>
<dbReference type="Proteomes" id="UP000198793">
    <property type="component" value="Unassembled WGS sequence"/>
</dbReference>
<feature type="domain" description="Cytochrome oxidase subunit II copper A binding" evidence="16">
    <location>
        <begin position="136"/>
        <end position="248"/>
    </location>
</feature>
<dbReference type="PROSITE" id="PS50857">
    <property type="entry name" value="COX2_CUA"/>
    <property type="match status" value="1"/>
</dbReference>
<dbReference type="NCBIfam" id="TIGR01433">
    <property type="entry name" value="CyoA"/>
    <property type="match status" value="1"/>
</dbReference>
<dbReference type="InterPro" id="IPR045187">
    <property type="entry name" value="CcO_II"/>
</dbReference>
<evidence type="ECO:0000256" key="6">
    <source>
        <dbReference type="ARBA" id="ARBA00022692"/>
    </source>
</evidence>
<protein>
    <recommendedName>
        <fullName evidence="14">Ubiquinol oxidase polypeptide II</fullName>
    </recommendedName>
</protein>
<evidence type="ECO:0000256" key="14">
    <source>
        <dbReference type="ARBA" id="ARBA00030198"/>
    </source>
</evidence>
<dbReference type="GO" id="GO:0016682">
    <property type="term" value="F:oxidoreductase activity, acting on diphenols and related substances as donors, oxygen as acceptor"/>
    <property type="evidence" value="ECO:0007669"/>
    <property type="project" value="InterPro"/>
</dbReference>
<keyword evidence="5" id="KW-0679">Respiratory chain</keyword>
<sequence length="401" mass="43544">MTQARHRSVWKRLGAPLAGLLLLPLAGCNMVVMAPAGDVAAQQRDLILISTGLMLLVIIPVMVLTVLFAWRYRAANKDAAYDPDWDHSTRLELVIWAIPLLIVIALGAFTWMGTHLLDPYRPLGRVAADRPIEANVEPLEVEVVALDWKWLFILPQYGIATVNDLAAPVDRPIRFKLTASTVMNAFYVPTLAGMIYAMPGMETTLHGVINHPGTYDGFSSHYSGAGFSKMRFKFHGVDQAGFDTWVNEARTSGQTLDRTTYLELAEPSEGVPVMRYAGVDPALFDAVVNLCAEPGRMCMSEMMAIDARGGLGLASLNATLPLVDRTGAPRGATVLGPAPRFVASICTEEEALAALRDRPKDEVRDRFTAILGLGLPRPLSALGNEPVISRADAPLDLLSSL</sequence>
<dbReference type="OrthoDB" id="9783445at2"/>
<keyword evidence="7" id="KW-0732">Signal</keyword>
<evidence type="ECO:0000313" key="18">
    <source>
        <dbReference type="EMBL" id="SDN89387.1"/>
    </source>
</evidence>
<dbReference type="GO" id="GO:0009486">
    <property type="term" value="F:cytochrome bo3 ubiquinol oxidase activity"/>
    <property type="evidence" value="ECO:0007669"/>
    <property type="project" value="InterPro"/>
</dbReference>
<dbReference type="Pfam" id="PF00116">
    <property type="entry name" value="COX2"/>
    <property type="match status" value="1"/>
</dbReference>
<dbReference type="Pfam" id="PF06481">
    <property type="entry name" value="COX_ARM"/>
    <property type="match status" value="1"/>
</dbReference>
<dbReference type="InterPro" id="IPR002429">
    <property type="entry name" value="CcO_II-like_C"/>
</dbReference>
<dbReference type="SUPFAM" id="SSF49503">
    <property type="entry name" value="Cupredoxins"/>
    <property type="match status" value="1"/>
</dbReference>
<dbReference type="Gene3D" id="2.60.40.420">
    <property type="entry name" value="Cupredoxins - blue copper proteins"/>
    <property type="match status" value="1"/>
</dbReference>
<dbReference type="PROSITE" id="PS50999">
    <property type="entry name" value="COX2_TM"/>
    <property type="match status" value="1"/>
</dbReference>
<evidence type="ECO:0000259" key="16">
    <source>
        <dbReference type="PROSITE" id="PS50857"/>
    </source>
</evidence>
<dbReference type="CDD" id="cd04212">
    <property type="entry name" value="CuRO_UO_II"/>
    <property type="match status" value="1"/>
</dbReference>
<gene>
    <name evidence="18" type="ORF">SAMN05192530_102346</name>
</gene>
<evidence type="ECO:0000256" key="8">
    <source>
        <dbReference type="ARBA" id="ARBA00022982"/>
    </source>
</evidence>
<keyword evidence="13" id="KW-0449">Lipoprotein</keyword>
<evidence type="ECO:0000256" key="10">
    <source>
        <dbReference type="ARBA" id="ARBA00023002"/>
    </source>
</evidence>
<keyword evidence="19" id="KW-1185">Reference proteome</keyword>
<evidence type="ECO:0000256" key="2">
    <source>
        <dbReference type="ARBA" id="ARBA00007866"/>
    </source>
</evidence>
<comment type="similarity">
    <text evidence="2">Belongs to the cytochrome c oxidase subunit 2 family.</text>
</comment>
<evidence type="ECO:0000256" key="12">
    <source>
        <dbReference type="ARBA" id="ARBA00023139"/>
    </source>
</evidence>
<keyword evidence="9 15" id="KW-1133">Transmembrane helix</keyword>
<evidence type="ECO:0000313" key="19">
    <source>
        <dbReference type="Proteomes" id="UP000198793"/>
    </source>
</evidence>
<organism evidence="18 19">
    <name type="scientific">Aureimonas jatrophae</name>
    <dbReference type="NCBI Taxonomy" id="1166073"/>
    <lineage>
        <taxon>Bacteria</taxon>
        <taxon>Pseudomonadati</taxon>
        <taxon>Pseudomonadota</taxon>
        <taxon>Alphaproteobacteria</taxon>
        <taxon>Hyphomicrobiales</taxon>
        <taxon>Aurantimonadaceae</taxon>
        <taxon>Aureimonas</taxon>
    </lineage>
</organism>
<dbReference type="GO" id="GO:0005507">
    <property type="term" value="F:copper ion binding"/>
    <property type="evidence" value="ECO:0007669"/>
    <property type="project" value="InterPro"/>
</dbReference>
<keyword evidence="11 15" id="KW-0472">Membrane</keyword>
<keyword evidence="8" id="KW-0249">Electron transport</keyword>
<dbReference type="GO" id="GO:0004129">
    <property type="term" value="F:cytochrome-c oxidase activity"/>
    <property type="evidence" value="ECO:0007669"/>
    <property type="project" value="InterPro"/>
</dbReference>
<dbReference type="PANTHER" id="PTHR22888:SF18">
    <property type="entry name" value="CYTOCHROME BO(3) UBIQUINOL OXIDASE SUBUNIT 2"/>
    <property type="match status" value="1"/>
</dbReference>
<dbReference type="STRING" id="1166073.SAMN05192530_102346"/>
<dbReference type="GO" id="GO:0042773">
    <property type="term" value="P:ATP synthesis coupled electron transport"/>
    <property type="evidence" value="ECO:0007669"/>
    <property type="project" value="TreeGrafter"/>
</dbReference>
<dbReference type="Gene3D" id="1.10.287.90">
    <property type="match status" value="1"/>
</dbReference>
<evidence type="ECO:0000256" key="7">
    <source>
        <dbReference type="ARBA" id="ARBA00022729"/>
    </source>
</evidence>
<accession>A0A1H0F3Z8</accession>
<dbReference type="EMBL" id="FNIT01000002">
    <property type="protein sequence ID" value="SDN89387.1"/>
    <property type="molecule type" value="Genomic_DNA"/>
</dbReference>
<keyword evidence="10" id="KW-0560">Oxidoreductase</keyword>
<evidence type="ECO:0000256" key="15">
    <source>
        <dbReference type="SAM" id="Phobius"/>
    </source>
</evidence>
<dbReference type="InterPro" id="IPR036257">
    <property type="entry name" value="Cyt_c_oxidase_su2_TM_sf"/>
</dbReference>
<evidence type="ECO:0000256" key="11">
    <source>
        <dbReference type="ARBA" id="ARBA00023136"/>
    </source>
</evidence>
<reference evidence="18 19" key="1">
    <citation type="submission" date="2016-10" db="EMBL/GenBank/DDBJ databases">
        <authorList>
            <person name="de Groot N.N."/>
        </authorList>
    </citation>
    <scope>NUCLEOTIDE SEQUENCE [LARGE SCALE GENOMIC DNA]</scope>
    <source>
        <strain evidence="19">L7-484,KACC 16230,DSM 25025</strain>
    </source>
</reference>
<evidence type="ECO:0000256" key="9">
    <source>
        <dbReference type="ARBA" id="ARBA00022989"/>
    </source>
</evidence>
<dbReference type="PANTHER" id="PTHR22888">
    <property type="entry name" value="CYTOCHROME C OXIDASE, SUBUNIT II"/>
    <property type="match status" value="1"/>
</dbReference>
<name>A0A1H0F3Z8_9HYPH</name>